<evidence type="ECO:0000313" key="1">
    <source>
        <dbReference type="EMBL" id="MBC3935470.1"/>
    </source>
</evidence>
<dbReference type="AlphaFoldDB" id="A0A923I335"/>
<reference evidence="1" key="1">
    <citation type="submission" date="2020-08" db="EMBL/GenBank/DDBJ databases">
        <title>Novel species isolated from subtropical streams in China.</title>
        <authorList>
            <person name="Lu H."/>
        </authorList>
    </citation>
    <scope>NUCLEOTIDE SEQUENCE</scope>
    <source>
        <strain evidence="1">CY7W</strain>
    </source>
</reference>
<keyword evidence="2" id="KW-1185">Reference proteome</keyword>
<sequence length="92" mass="10585">MSAFGQLQTLKFKVMAMKFRQYDVVKLKKLLAPTVNSYDEFNSRRPLVGDVATIIEVYEEPPGYELECSDQNGNTVWLIAFRPEDIELELVP</sequence>
<accession>A0A923I335</accession>
<proteinExistence type="predicted"/>
<dbReference type="InterPro" id="IPR032568">
    <property type="entry name" value="DUF4926"/>
</dbReference>
<organism evidence="1 2">
    <name type="scientific">Undibacterium rugosum</name>
    <dbReference type="NCBI Taxonomy" id="2762291"/>
    <lineage>
        <taxon>Bacteria</taxon>
        <taxon>Pseudomonadati</taxon>
        <taxon>Pseudomonadota</taxon>
        <taxon>Betaproteobacteria</taxon>
        <taxon>Burkholderiales</taxon>
        <taxon>Oxalobacteraceae</taxon>
        <taxon>Undibacterium</taxon>
    </lineage>
</organism>
<name>A0A923I335_9BURK</name>
<dbReference type="EMBL" id="JACOGG010000007">
    <property type="protein sequence ID" value="MBC3935470.1"/>
    <property type="molecule type" value="Genomic_DNA"/>
</dbReference>
<comment type="caution">
    <text evidence="1">The sequence shown here is derived from an EMBL/GenBank/DDBJ whole genome shotgun (WGS) entry which is preliminary data.</text>
</comment>
<evidence type="ECO:0000313" key="2">
    <source>
        <dbReference type="Proteomes" id="UP000612361"/>
    </source>
</evidence>
<dbReference type="Pfam" id="PF16277">
    <property type="entry name" value="DUF4926"/>
    <property type="match status" value="1"/>
</dbReference>
<gene>
    <name evidence="1" type="ORF">H8K47_08860</name>
</gene>
<protein>
    <submittedName>
        <fullName evidence="1">DUF4926 domain-containing protein</fullName>
    </submittedName>
</protein>
<dbReference type="Proteomes" id="UP000612361">
    <property type="component" value="Unassembled WGS sequence"/>
</dbReference>